<sequence>MELYYSYCTFFASAIFLFFLSLFLLKPNRQRLPPGPIGFPILGSIPQLGSKVHQSLAQMAKRHGPLMSLRLGSKIAVLVTSVEVAREMLGTHEKAFSDRPVADAIAAQPNPELTLAWITSDQLWRSRRRTCTIHLFSPISLDAHQKIRHEKVRQLVRYIEMKHAAAEEPVDIGKVAFATILNLISSTVLSVDVVDPEFESAQEFKDLVWRIMEDFARPNLSDFFRLLRPFDLQGLRRNVTGCFERLYEILEEIIEKRVKERAAAAAEGVATGRNCDFLDVLLDQCQEEGSGVDRPHVKALVSELFIAGSDTTSTTIEWAMAELLRNPKVLEKARQEILTVVGLQRPIQESDINNLPYLQAIVKETLRLHPATPLLIPHKAKHDVEVLGYVVPKDAMVMVNVWAIARDPSNWTDPLEFRPERFAVEPGRKDGGFDYNGTNFEYIPFGSGRRICPGMPLARRMLPLVVGALVQAFNWRLPAGVSPEDMDMEEMFGASLRKAGPLCAIPSLIECVPSP</sequence>
<keyword evidence="7" id="KW-0472">Membrane</keyword>
<evidence type="ECO:0000256" key="3">
    <source>
        <dbReference type="ARBA" id="ARBA00023002"/>
    </source>
</evidence>
<comment type="similarity">
    <text evidence="1 6">Belongs to the cytochrome P450 family.</text>
</comment>
<dbReference type="InterPro" id="IPR001128">
    <property type="entry name" value="Cyt_P450"/>
</dbReference>
<evidence type="ECO:0000256" key="7">
    <source>
        <dbReference type="SAM" id="Phobius"/>
    </source>
</evidence>
<dbReference type="PANTHER" id="PTHR47950">
    <property type="entry name" value="CYTOCHROME P450, FAMILY 76, SUBFAMILY C, POLYPEPTIDE 5-RELATED"/>
    <property type="match status" value="1"/>
</dbReference>
<dbReference type="PRINTS" id="PR00385">
    <property type="entry name" value="P450"/>
</dbReference>
<evidence type="ECO:0000256" key="5">
    <source>
        <dbReference type="PIRSR" id="PIRSR602401-1"/>
    </source>
</evidence>
<keyword evidence="6" id="KW-0503">Monooxygenase</keyword>
<evidence type="ECO:0000313" key="9">
    <source>
        <dbReference type="Proteomes" id="UP001345219"/>
    </source>
</evidence>
<keyword evidence="4 5" id="KW-0408">Iron</keyword>
<evidence type="ECO:0000313" key="8">
    <source>
        <dbReference type="EMBL" id="KAK4747986.1"/>
    </source>
</evidence>
<dbReference type="Proteomes" id="UP001345219">
    <property type="component" value="Chromosome 12"/>
</dbReference>
<dbReference type="PROSITE" id="PS00086">
    <property type="entry name" value="CYTOCHROME_P450"/>
    <property type="match status" value="1"/>
</dbReference>
<comment type="caution">
    <text evidence="8">The sequence shown here is derived from an EMBL/GenBank/DDBJ whole genome shotgun (WGS) entry which is preliminary data.</text>
</comment>
<accession>A0AAN7GK72</accession>
<keyword evidence="2 5" id="KW-0479">Metal-binding</keyword>
<dbReference type="SUPFAM" id="SSF48264">
    <property type="entry name" value="Cytochrome P450"/>
    <property type="match status" value="1"/>
</dbReference>
<feature type="binding site" description="axial binding residue" evidence="5">
    <location>
        <position position="452"/>
    </location>
    <ligand>
        <name>heme</name>
        <dbReference type="ChEBI" id="CHEBI:30413"/>
    </ligand>
    <ligandPart>
        <name>Fe</name>
        <dbReference type="ChEBI" id="CHEBI:18248"/>
    </ligandPart>
</feature>
<comment type="cofactor">
    <cofactor evidence="5">
        <name>heme</name>
        <dbReference type="ChEBI" id="CHEBI:30413"/>
    </cofactor>
</comment>
<dbReference type="InterPro" id="IPR017972">
    <property type="entry name" value="Cyt_P450_CS"/>
</dbReference>
<dbReference type="GO" id="GO:0004497">
    <property type="term" value="F:monooxygenase activity"/>
    <property type="evidence" value="ECO:0007669"/>
    <property type="project" value="UniProtKB-KW"/>
</dbReference>
<keyword evidence="7" id="KW-1133">Transmembrane helix</keyword>
<dbReference type="InterPro" id="IPR036396">
    <property type="entry name" value="Cyt_P450_sf"/>
</dbReference>
<dbReference type="FunFam" id="1.10.630.10:FF:000007">
    <property type="entry name" value="Cytochrome P450 76C4"/>
    <property type="match status" value="1"/>
</dbReference>
<evidence type="ECO:0000256" key="4">
    <source>
        <dbReference type="ARBA" id="ARBA00023004"/>
    </source>
</evidence>
<name>A0AAN7GK72_9MYRT</name>
<keyword evidence="9" id="KW-1185">Reference proteome</keyword>
<dbReference type="GO" id="GO:0016705">
    <property type="term" value="F:oxidoreductase activity, acting on paired donors, with incorporation or reduction of molecular oxygen"/>
    <property type="evidence" value="ECO:0007669"/>
    <property type="project" value="InterPro"/>
</dbReference>
<dbReference type="EMBL" id="JAXIOK010000019">
    <property type="protein sequence ID" value="KAK4747986.1"/>
    <property type="molecule type" value="Genomic_DNA"/>
</dbReference>
<dbReference type="GO" id="GO:0005506">
    <property type="term" value="F:iron ion binding"/>
    <property type="evidence" value="ECO:0007669"/>
    <property type="project" value="InterPro"/>
</dbReference>
<evidence type="ECO:0000256" key="6">
    <source>
        <dbReference type="RuleBase" id="RU000461"/>
    </source>
</evidence>
<dbReference type="AlphaFoldDB" id="A0AAN7GK72"/>
<dbReference type="Pfam" id="PF00067">
    <property type="entry name" value="p450"/>
    <property type="match status" value="1"/>
</dbReference>
<evidence type="ECO:0000256" key="2">
    <source>
        <dbReference type="ARBA" id="ARBA00022723"/>
    </source>
</evidence>
<reference evidence="8 9" key="1">
    <citation type="journal article" date="2023" name="Hortic Res">
        <title>Pangenome of water caltrop reveals structural variations and asymmetric subgenome divergence after allopolyploidization.</title>
        <authorList>
            <person name="Zhang X."/>
            <person name="Chen Y."/>
            <person name="Wang L."/>
            <person name="Yuan Y."/>
            <person name="Fang M."/>
            <person name="Shi L."/>
            <person name="Lu R."/>
            <person name="Comes H.P."/>
            <person name="Ma Y."/>
            <person name="Chen Y."/>
            <person name="Huang G."/>
            <person name="Zhou Y."/>
            <person name="Zheng Z."/>
            <person name="Qiu Y."/>
        </authorList>
    </citation>
    <scope>NUCLEOTIDE SEQUENCE [LARGE SCALE GENOMIC DNA]</scope>
    <source>
        <tissue evidence="8">Roots</tissue>
    </source>
</reference>
<dbReference type="PRINTS" id="PR00463">
    <property type="entry name" value="EP450I"/>
</dbReference>
<dbReference type="Gene3D" id="1.10.630.10">
    <property type="entry name" value="Cytochrome P450"/>
    <property type="match status" value="1"/>
</dbReference>
<proteinExistence type="inferred from homology"/>
<feature type="transmembrane region" description="Helical" evidence="7">
    <location>
        <begin position="7"/>
        <end position="25"/>
    </location>
</feature>
<dbReference type="InterPro" id="IPR002401">
    <property type="entry name" value="Cyt_P450_E_grp-I"/>
</dbReference>
<gene>
    <name evidence="8" type="ORF">SAY87_014572</name>
</gene>
<keyword evidence="7" id="KW-0812">Transmembrane</keyword>
<organism evidence="8 9">
    <name type="scientific">Trapa incisa</name>
    <dbReference type="NCBI Taxonomy" id="236973"/>
    <lineage>
        <taxon>Eukaryota</taxon>
        <taxon>Viridiplantae</taxon>
        <taxon>Streptophyta</taxon>
        <taxon>Embryophyta</taxon>
        <taxon>Tracheophyta</taxon>
        <taxon>Spermatophyta</taxon>
        <taxon>Magnoliopsida</taxon>
        <taxon>eudicotyledons</taxon>
        <taxon>Gunneridae</taxon>
        <taxon>Pentapetalae</taxon>
        <taxon>rosids</taxon>
        <taxon>malvids</taxon>
        <taxon>Myrtales</taxon>
        <taxon>Lythraceae</taxon>
        <taxon>Trapa</taxon>
    </lineage>
</organism>
<protein>
    <submittedName>
        <fullName evidence="8">Uncharacterized protein</fullName>
    </submittedName>
</protein>
<dbReference type="PANTHER" id="PTHR47950:SF44">
    <property type="entry name" value="CYTOCHROME P450, FAMILY 76, SUBFAMILY C, POLYPEPTIDE 5-RELATED"/>
    <property type="match status" value="1"/>
</dbReference>
<dbReference type="GO" id="GO:0020037">
    <property type="term" value="F:heme binding"/>
    <property type="evidence" value="ECO:0007669"/>
    <property type="project" value="InterPro"/>
</dbReference>
<keyword evidence="3 6" id="KW-0560">Oxidoreductase</keyword>
<dbReference type="CDD" id="cd11073">
    <property type="entry name" value="CYP76-like"/>
    <property type="match status" value="1"/>
</dbReference>
<evidence type="ECO:0000256" key="1">
    <source>
        <dbReference type="ARBA" id="ARBA00010617"/>
    </source>
</evidence>
<keyword evidence="5 6" id="KW-0349">Heme</keyword>